<dbReference type="GO" id="GO:0003677">
    <property type="term" value="F:DNA binding"/>
    <property type="evidence" value="ECO:0007669"/>
    <property type="project" value="InterPro"/>
</dbReference>
<evidence type="ECO:0000313" key="1">
    <source>
        <dbReference type="EMBL" id="PZQ12350.1"/>
    </source>
</evidence>
<name>A0A2W5MG28_ANCNO</name>
<proteinExistence type="predicted"/>
<evidence type="ECO:0000313" key="2">
    <source>
        <dbReference type="Proteomes" id="UP000249577"/>
    </source>
</evidence>
<dbReference type="Proteomes" id="UP000249577">
    <property type="component" value="Unassembled WGS sequence"/>
</dbReference>
<dbReference type="GO" id="GO:0006310">
    <property type="term" value="P:DNA recombination"/>
    <property type="evidence" value="ECO:0007669"/>
    <property type="project" value="InterPro"/>
</dbReference>
<gene>
    <name evidence="1" type="ORF">DI565_16095</name>
</gene>
<dbReference type="GO" id="GO:0015074">
    <property type="term" value="P:DNA integration"/>
    <property type="evidence" value="ECO:0007669"/>
    <property type="project" value="InterPro"/>
</dbReference>
<dbReference type="Gene3D" id="1.10.443.10">
    <property type="entry name" value="Intergrase catalytic core"/>
    <property type="match status" value="1"/>
</dbReference>
<sequence>MFDDLHKKDRALIQSSAVSALSYWEDSVWRFPVETAGHGHVQMNWDVEMDDEQSLVDPDWSPLLDDAKRLYFSVLYHNKRKQLKLLSIGGFSSAFKYLLSWMSIQANECPTFSKITPEKAEQFVKTVVRHKGGDNPDLAITTDSIAVYVNMLIRLFEQGATVREFPSAVVPEHPFNGRSAFAVAKLQYRKNSQRIPPVPEDLFLPVMTTATRWLNGPAFELMAAVKEYSARMGHEIAEPGPRETALDRTPAPFTPDDDRAFAMPRIDGFRIEWHTIKRRLIGQRPGMTMRNLMADLTGACLVVLQGLVGMRVNELCSLAAYPRHENGLPYCVVVRPSLSGREEIFVIRGTLHKTVEAPTEVEWIAGSRPVGSNHIPLPVQAALTLQAIYLPWIGPNSPQLIKWIGRQGGDLSPQALTIAQVSKLQNRFIDKYVDVLPEYKKYRISTHQWRKSFALHIIRSDERLLAALADHFKHLSIVMTEQAYVGTDIGLLGLLKDTLLMDAVQMLEGIVLGGQRYAGKMVEIIEANMESIEAALPDGPPEKVREELKFLLEDENFRMFGAEWGGCFFRPETARCHHELTGHFDLSARRPCYQTRRADLCCSCSNLLISTKHLKFWRERHATNVAVYKENLEAGNKVVADVAKSRADNSAAVLRRLSKLLNVEEDENASIH</sequence>
<protein>
    <recommendedName>
        <fullName evidence="3">Integrase</fullName>
    </recommendedName>
</protein>
<reference evidence="1 2" key="1">
    <citation type="submission" date="2017-08" db="EMBL/GenBank/DDBJ databases">
        <title>Infants hospitalized years apart are colonized by the same room-sourced microbial strains.</title>
        <authorList>
            <person name="Brooks B."/>
            <person name="Olm M.R."/>
            <person name="Firek B.A."/>
            <person name="Baker R."/>
            <person name="Thomas B.C."/>
            <person name="Morowitz M.J."/>
            <person name="Banfield J.F."/>
        </authorList>
    </citation>
    <scope>NUCLEOTIDE SEQUENCE [LARGE SCALE GENOMIC DNA]</scope>
    <source>
        <strain evidence="1">S2_005_003_R2_43</strain>
    </source>
</reference>
<comment type="caution">
    <text evidence="1">The sequence shown here is derived from an EMBL/GenBank/DDBJ whole genome shotgun (WGS) entry which is preliminary data.</text>
</comment>
<organism evidence="1 2">
    <name type="scientific">Ancylobacter novellus</name>
    <name type="common">Thiobacillus novellus</name>
    <dbReference type="NCBI Taxonomy" id="921"/>
    <lineage>
        <taxon>Bacteria</taxon>
        <taxon>Pseudomonadati</taxon>
        <taxon>Pseudomonadota</taxon>
        <taxon>Alphaproteobacteria</taxon>
        <taxon>Hyphomicrobiales</taxon>
        <taxon>Xanthobacteraceae</taxon>
        <taxon>Ancylobacter</taxon>
    </lineage>
</organism>
<accession>A0A2W5MG28</accession>
<evidence type="ECO:0008006" key="3">
    <source>
        <dbReference type="Google" id="ProtNLM"/>
    </source>
</evidence>
<dbReference type="AlphaFoldDB" id="A0A2W5MG28"/>
<dbReference type="InterPro" id="IPR013762">
    <property type="entry name" value="Integrase-like_cat_sf"/>
</dbReference>
<dbReference type="EMBL" id="QFPN01000009">
    <property type="protein sequence ID" value="PZQ12350.1"/>
    <property type="molecule type" value="Genomic_DNA"/>
</dbReference>